<evidence type="ECO:0000256" key="1">
    <source>
        <dbReference type="SAM" id="MobiDB-lite"/>
    </source>
</evidence>
<reference evidence="3 4" key="1">
    <citation type="submission" date="2020-08" db="EMBL/GenBank/DDBJ databases">
        <title>Genomic Encyclopedia of Type Strains, Phase IV (KMG-IV): sequencing the most valuable type-strain genomes for metagenomic binning, comparative biology and taxonomic classification.</title>
        <authorList>
            <person name="Goeker M."/>
        </authorList>
    </citation>
    <scope>NUCLEOTIDE SEQUENCE [LARGE SCALE GENOMIC DNA]</scope>
    <source>
        <strain evidence="3 4">DSM 103570</strain>
    </source>
</reference>
<dbReference type="GO" id="GO:0016491">
    <property type="term" value="F:oxidoreductase activity"/>
    <property type="evidence" value="ECO:0007669"/>
    <property type="project" value="InterPro"/>
</dbReference>
<dbReference type="EMBL" id="JACIEM010000005">
    <property type="protein sequence ID" value="MBB4004663.1"/>
    <property type="molecule type" value="Genomic_DNA"/>
</dbReference>
<dbReference type="RefSeq" id="WP_252920300.1">
    <property type="nucleotide sequence ID" value="NZ_JAAAMM010000005.1"/>
</dbReference>
<organism evidence="3 4">
    <name type="scientific">Aurantimonas endophytica</name>
    <dbReference type="NCBI Taxonomy" id="1522175"/>
    <lineage>
        <taxon>Bacteria</taxon>
        <taxon>Pseudomonadati</taxon>
        <taxon>Pseudomonadota</taxon>
        <taxon>Alphaproteobacteria</taxon>
        <taxon>Hyphomicrobiales</taxon>
        <taxon>Aurantimonadaceae</taxon>
        <taxon>Aurantimonas</taxon>
    </lineage>
</organism>
<evidence type="ECO:0000313" key="3">
    <source>
        <dbReference type="EMBL" id="MBB4004663.1"/>
    </source>
</evidence>
<accession>A0A7W6HGU6</accession>
<feature type="domain" description="ER-bound oxygenase mpaB/mpaB'/Rubber oxygenase catalytic" evidence="2">
    <location>
        <begin position="36"/>
        <end position="124"/>
    </location>
</feature>
<gene>
    <name evidence="3" type="ORF">GGR03_003758</name>
</gene>
<evidence type="ECO:0000313" key="4">
    <source>
        <dbReference type="Proteomes" id="UP000588647"/>
    </source>
</evidence>
<dbReference type="AlphaFoldDB" id="A0A7W6HGU6"/>
<protein>
    <submittedName>
        <fullName evidence="3">Uncharacterized protein (DUF2236 family)</fullName>
    </submittedName>
</protein>
<feature type="region of interest" description="Disordered" evidence="1">
    <location>
        <begin position="112"/>
        <end position="142"/>
    </location>
</feature>
<dbReference type="PANTHER" id="PTHR36151:SF3">
    <property type="entry name" value="ER-BOUND OXYGENASE MPAB_MPAB'_RUBBER OXYGENASE CATALYTIC DOMAIN-CONTAINING PROTEIN"/>
    <property type="match status" value="1"/>
</dbReference>
<proteinExistence type="predicted"/>
<evidence type="ECO:0000259" key="2">
    <source>
        <dbReference type="Pfam" id="PF09995"/>
    </source>
</evidence>
<dbReference type="PANTHER" id="PTHR36151">
    <property type="entry name" value="BLR2777 PROTEIN"/>
    <property type="match status" value="1"/>
</dbReference>
<dbReference type="Proteomes" id="UP000588647">
    <property type="component" value="Unassembled WGS sequence"/>
</dbReference>
<name>A0A7W6HGU6_9HYPH</name>
<comment type="caution">
    <text evidence="3">The sequence shown here is derived from an EMBL/GenBank/DDBJ whole genome shotgun (WGS) entry which is preliminary data.</text>
</comment>
<dbReference type="Pfam" id="PF09995">
    <property type="entry name" value="MPAB_Lcp_cat"/>
    <property type="match status" value="1"/>
</dbReference>
<sequence length="142" mass="15284">MFNKIQNLMRPPAGLEFDFSNPAGEPALAPVDGVTWRGFANPISRFIGGVAAALLELAEPSVRTGVWDHSSFQNDSGMRLRRTGVAAMMTVYGPRSEAETLIARVVRMHGHVQGTTPGGARSNATPATAISRRRPTRYPGHS</sequence>
<keyword evidence="4" id="KW-1185">Reference proteome</keyword>
<dbReference type="InterPro" id="IPR018713">
    <property type="entry name" value="MPAB/Lcp_cat_dom"/>
</dbReference>